<protein>
    <recommendedName>
        <fullName evidence="2 9">DNA polymerase III subunit delta</fullName>
        <ecNumber evidence="1 9">2.7.7.7</ecNumber>
    </recommendedName>
</protein>
<dbReference type="SUPFAM" id="SSF52540">
    <property type="entry name" value="P-loop containing nucleoside triphosphate hydrolases"/>
    <property type="match status" value="1"/>
</dbReference>
<dbReference type="OrthoDB" id="9770982at2"/>
<evidence type="ECO:0000256" key="1">
    <source>
        <dbReference type="ARBA" id="ARBA00012417"/>
    </source>
</evidence>
<dbReference type="InterPro" id="IPR027417">
    <property type="entry name" value="P-loop_NTPase"/>
</dbReference>
<dbReference type="GO" id="GO:0003677">
    <property type="term" value="F:DNA binding"/>
    <property type="evidence" value="ECO:0007669"/>
    <property type="project" value="InterPro"/>
</dbReference>
<keyword evidence="5" id="KW-0235">DNA replication</keyword>
<dbReference type="InterPro" id="IPR005790">
    <property type="entry name" value="DNA_polIII_delta"/>
</dbReference>
<dbReference type="PATRIC" id="fig|454.4.peg.1807"/>
<evidence type="ECO:0000259" key="11">
    <source>
        <dbReference type="Pfam" id="PF21694"/>
    </source>
</evidence>
<sequence length="335" mass="38926">MLIKHQALIPSLKQAIFPLYVLVGPEYYFVEEETKMIKEAFSLNKEVDYKILTIQSKEDWYLLNDETNSYSLFASHVFLDVRYEKKNIDQAGKEILLNYLADANQHCLLLIRCPCVPVSQLQWLSSKDKAVIISAYPPSIQDMRRWIISQLQQHQLKFTPKVIDIILYKVQGNMLACSQAIQKMILTYPPRSELNADEILEQLSDQSEYQFYDLTASCLAGETEKAICVLRKLMIFQKDYSLILWIITEEIRVLLQLKHLVHQQQYSLTDACKKLKIWKQRIKLYQTANHRLSPSFLQQLILTAHKIDLLIKTGKTGPVSHLLESMVLSFSQGQK</sequence>
<evidence type="ECO:0000256" key="2">
    <source>
        <dbReference type="ARBA" id="ARBA00017703"/>
    </source>
</evidence>
<evidence type="ECO:0000256" key="7">
    <source>
        <dbReference type="ARBA" id="ARBA00034754"/>
    </source>
</evidence>
<gene>
    <name evidence="12" type="ORF">Lisr_1663</name>
</gene>
<dbReference type="InterPro" id="IPR010372">
    <property type="entry name" value="DNA_pol3_delta_N"/>
</dbReference>
<dbReference type="InterPro" id="IPR008921">
    <property type="entry name" value="DNA_pol3_clamp-load_cplx_C"/>
</dbReference>
<comment type="similarity">
    <text evidence="7">Belongs to the DNA polymerase HolA subunit family.</text>
</comment>
<dbReference type="Proteomes" id="UP000054761">
    <property type="component" value="Unassembled WGS sequence"/>
</dbReference>
<comment type="caution">
    <text evidence="12">The sequence shown here is derived from an EMBL/GenBank/DDBJ whole genome shotgun (WGS) entry which is preliminary data.</text>
</comment>
<dbReference type="PANTHER" id="PTHR34388">
    <property type="entry name" value="DNA POLYMERASE III SUBUNIT DELTA"/>
    <property type="match status" value="1"/>
</dbReference>
<dbReference type="NCBIfam" id="TIGR01128">
    <property type="entry name" value="holA"/>
    <property type="match status" value="1"/>
</dbReference>
<dbReference type="GO" id="GO:0006261">
    <property type="term" value="P:DNA-templated DNA replication"/>
    <property type="evidence" value="ECO:0007669"/>
    <property type="project" value="TreeGrafter"/>
</dbReference>
<evidence type="ECO:0000259" key="10">
    <source>
        <dbReference type="Pfam" id="PF06144"/>
    </source>
</evidence>
<dbReference type="EC" id="2.7.7.7" evidence="1 9"/>
<keyword evidence="3 12" id="KW-0808">Transferase</keyword>
<dbReference type="InterPro" id="IPR048466">
    <property type="entry name" value="DNA_pol3_delta-like_C"/>
</dbReference>
<dbReference type="Gene3D" id="3.40.50.300">
    <property type="entry name" value="P-loop containing nucleotide triphosphate hydrolases"/>
    <property type="match status" value="1"/>
</dbReference>
<dbReference type="Gene3D" id="1.10.8.60">
    <property type="match status" value="1"/>
</dbReference>
<accession>A0A0W0VKY0</accession>
<dbReference type="STRING" id="454.Lisr_1663"/>
<reference evidence="12 13" key="1">
    <citation type="submission" date="2015-11" db="EMBL/GenBank/DDBJ databases">
        <title>Genomic analysis of 38 Legionella species identifies large and diverse effector repertoires.</title>
        <authorList>
            <person name="Burstein D."/>
            <person name="Amaro F."/>
            <person name="Zusman T."/>
            <person name="Lifshitz Z."/>
            <person name="Cohen O."/>
            <person name="Gilbert J.A."/>
            <person name="Pupko T."/>
            <person name="Shuman H.A."/>
            <person name="Segal G."/>
        </authorList>
    </citation>
    <scope>NUCLEOTIDE SEQUENCE [LARGE SCALE GENOMIC DNA]</scope>
    <source>
        <strain evidence="12 13">Bercovier 4</strain>
    </source>
</reference>
<dbReference type="AlphaFoldDB" id="A0A0W0VKY0"/>
<name>A0A0W0VKY0_9GAMM</name>
<dbReference type="RefSeq" id="WP_065235999.1">
    <property type="nucleotide sequence ID" value="NZ_CAAAJA010000019.1"/>
</dbReference>
<dbReference type="SUPFAM" id="SSF48019">
    <property type="entry name" value="post-AAA+ oligomerization domain-like"/>
    <property type="match status" value="1"/>
</dbReference>
<evidence type="ECO:0000256" key="5">
    <source>
        <dbReference type="ARBA" id="ARBA00022705"/>
    </source>
</evidence>
<dbReference type="GO" id="GO:0003887">
    <property type="term" value="F:DNA-directed DNA polymerase activity"/>
    <property type="evidence" value="ECO:0007669"/>
    <property type="project" value="UniProtKB-UniRule"/>
</dbReference>
<organism evidence="12 13">
    <name type="scientific">Legionella israelensis</name>
    <dbReference type="NCBI Taxonomy" id="454"/>
    <lineage>
        <taxon>Bacteria</taxon>
        <taxon>Pseudomonadati</taxon>
        <taxon>Pseudomonadota</taxon>
        <taxon>Gammaproteobacteria</taxon>
        <taxon>Legionellales</taxon>
        <taxon>Legionellaceae</taxon>
        <taxon>Legionella</taxon>
    </lineage>
</organism>
<dbReference type="Pfam" id="PF06144">
    <property type="entry name" value="DNA_pol3_delta"/>
    <property type="match status" value="1"/>
</dbReference>
<feature type="domain" description="DNA polymerase III delta N-terminal" evidence="10">
    <location>
        <begin position="20"/>
        <end position="114"/>
    </location>
</feature>
<dbReference type="Pfam" id="PF21694">
    <property type="entry name" value="DNA_pol3_delta_C"/>
    <property type="match status" value="1"/>
</dbReference>
<feature type="domain" description="DNA polymerase III delta subunit-like C-terminal" evidence="11">
    <location>
        <begin position="210"/>
        <end position="326"/>
    </location>
</feature>
<comment type="catalytic activity">
    <reaction evidence="8">
        <text>DNA(n) + a 2'-deoxyribonucleoside 5'-triphosphate = DNA(n+1) + diphosphate</text>
        <dbReference type="Rhea" id="RHEA:22508"/>
        <dbReference type="Rhea" id="RHEA-COMP:17339"/>
        <dbReference type="Rhea" id="RHEA-COMP:17340"/>
        <dbReference type="ChEBI" id="CHEBI:33019"/>
        <dbReference type="ChEBI" id="CHEBI:61560"/>
        <dbReference type="ChEBI" id="CHEBI:173112"/>
        <dbReference type="EC" id="2.7.7.7"/>
    </reaction>
</comment>
<evidence type="ECO:0000256" key="9">
    <source>
        <dbReference type="NCBIfam" id="TIGR01128"/>
    </source>
</evidence>
<dbReference type="Gene3D" id="1.20.272.10">
    <property type="match status" value="1"/>
</dbReference>
<dbReference type="CDD" id="cd18138">
    <property type="entry name" value="HLD_clamp_pol_III_delta"/>
    <property type="match status" value="1"/>
</dbReference>
<evidence type="ECO:0000256" key="8">
    <source>
        <dbReference type="ARBA" id="ARBA00049244"/>
    </source>
</evidence>
<evidence type="ECO:0000313" key="12">
    <source>
        <dbReference type="EMBL" id="KTD20764.1"/>
    </source>
</evidence>
<evidence type="ECO:0000256" key="4">
    <source>
        <dbReference type="ARBA" id="ARBA00022695"/>
    </source>
</evidence>
<keyword evidence="13" id="KW-1185">Reference proteome</keyword>
<keyword evidence="4 12" id="KW-0548">Nucleotidyltransferase</keyword>
<dbReference type="EMBL" id="LNYH01000096">
    <property type="protein sequence ID" value="KTD20764.1"/>
    <property type="molecule type" value="Genomic_DNA"/>
</dbReference>
<dbReference type="GO" id="GO:0009360">
    <property type="term" value="C:DNA polymerase III complex"/>
    <property type="evidence" value="ECO:0007669"/>
    <property type="project" value="UniProtKB-UniRule"/>
</dbReference>
<keyword evidence="6" id="KW-0239">DNA-directed DNA polymerase</keyword>
<evidence type="ECO:0000313" key="13">
    <source>
        <dbReference type="Proteomes" id="UP000054761"/>
    </source>
</evidence>
<evidence type="ECO:0000256" key="3">
    <source>
        <dbReference type="ARBA" id="ARBA00022679"/>
    </source>
</evidence>
<dbReference type="PANTHER" id="PTHR34388:SF1">
    <property type="entry name" value="DNA POLYMERASE III SUBUNIT DELTA"/>
    <property type="match status" value="1"/>
</dbReference>
<proteinExistence type="inferred from homology"/>
<evidence type="ECO:0000256" key="6">
    <source>
        <dbReference type="ARBA" id="ARBA00022932"/>
    </source>
</evidence>